<dbReference type="AlphaFoldDB" id="A0A4D9EYR8"/>
<organism evidence="2 3">
    <name type="scientific">Platysternon megacephalum</name>
    <name type="common">big-headed turtle</name>
    <dbReference type="NCBI Taxonomy" id="55544"/>
    <lineage>
        <taxon>Eukaryota</taxon>
        <taxon>Metazoa</taxon>
        <taxon>Chordata</taxon>
        <taxon>Craniata</taxon>
        <taxon>Vertebrata</taxon>
        <taxon>Euteleostomi</taxon>
        <taxon>Archelosauria</taxon>
        <taxon>Testudinata</taxon>
        <taxon>Testudines</taxon>
        <taxon>Cryptodira</taxon>
        <taxon>Durocryptodira</taxon>
        <taxon>Testudinoidea</taxon>
        <taxon>Platysternidae</taxon>
        <taxon>Platysternon</taxon>
    </lineage>
</organism>
<comment type="caution">
    <text evidence="2">The sequence shown here is derived from an EMBL/GenBank/DDBJ whole genome shotgun (WGS) entry which is preliminary data.</text>
</comment>
<evidence type="ECO:0000313" key="3">
    <source>
        <dbReference type="Proteomes" id="UP000297703"/>
    </source>
</evidence>
<protein>
    <submittedName>
        <fullName evidence="2">Transient receptor potential cation channel subfamily V member 1</fullName>
    </submittedName>
</protein>
<reference evidence="2 3" key="1">
    <citation type="submission" date="2019-04" db="EMBL/GenBank/DDBJ databases">
        <title>Draft genome of the big-headed turtle Platysternon megacephalum.</title>
        <authorList>
            <person name="Gong S."/>
        </authorList>
    </citation>
    <scope>NUCLEOTIDE SEQUENCE [LARGE SCALE GENOMIC DNA]</scope>
    <source>
        <strain evidence="2">DO16091913</strain>
        <tissue evidence="2">Muscle</tissue>
    </source>
</reference>
<keyword evidence="2" id="KW-0675">Receptor</keyword>
<evidence type="ECO:0000256" key="1">
    <source>
        <dbReference type="SAM" id="MobiDB-lite"/>
    </source>
</evidence>
<accession>A0A4D9EYR8</accession>
<dbReference type="Proteomes" id="UP000297703">
    <property type="component" value="Unassembled WGS sequence"/>
</dbReference>
<dbReference type="EMBL" id="QXTE01000016">
    <property type="protein sequence ID" value="TFK13463.1"/>
    <property type="molecule type" value="Genomic_DNA"/>
</dbReference>
<evidence type="ECO:0000313" key="2">
    <source>
        <dbReference type="EMBL" id="TFK13463.1"/>
    </source>
</evidence>
<feature type="region of interest" description="Disordered" evidence="1">
    <location>
        <begin position="71"/>
        <end position="96"/>
    </location>
</feature>
<sequence>MFCAGNAAPGQKSDGSYARCVLLLSALSSPGGNVLHRPWASPLAPCLGSSSWQLAHECVWLSPERPGQVRFGKVSQRGGGKQTKGNGDAASKHSAPGPQHGQVICLMPVPRASVDLGAHEWVCMQVIVHVHLCVHLCSRMYVCKCLCLCVGARV</sequence>
<gene>
    <name evidence="2" type="ORF">DR999_PMT03427</name>
</gene>
<reference evidence="2 3" key="2">
    <citation type="submission" date="2019-04" db="EMBL/GenBank/DDBJ databases">
        <title>The genome sequence of big-headed turtle.</title>
        <authorList>
            <person name="Gong S."/>
        </authorList>
    </citation>
    <scope>NUCLEOTIDE SEQUENCE [LARGE SCALE GENOMIC DNA]</scope>
    <source>
        <strain evidence="2">DO16091913</strain>
        <tissue evidence="2">Muscle</tissue>
    </source>
</reference>
<keyword evidence="3" id="KW-1185">Reference proteome</keyword>
<name>A0A4D9EYR8_9SAUR</name>
<proteinExistence type="predicted"/>